<reference evidence="5" key="1">
    <citation type="submission" date="2020-11" db="EMBL/GenBank/DDBJ databases">
        <authorList>
            <person name="Tran Van P."/>
        </authorList>
    </citation>
    <scope>NUCLEOTIDE SEQUENCE</scope>
</reference>
<sequence length="385" mass="44280">MNEAKVRSDDEKENESMASDLDSQPRTPATITLPPTPVINDNSTQTSWTEDGLFKMPQENIGQRTRSKFSLSDTPLETIEQAFIPPDITTDMYDLECDDEDWNNFLKDFTKPLKDDEDADPEYNILADEEEVVDHEELRMDRAVKVSKKELNALFNELFEYTEMRSSDDEEPRNGTEPTEQIFLLEPELIDLPKEDPIEVPLPVVEAHQQLDPECVRLTEQQRLILDQQMRKHVQLTTQHFLQTFAHPHFLHFAPKCKEFLVIKKKGYKRGSEAQYKEPIHWAPHSLSYSILISPPSGVPRGLRNLVEVGTKPIESQVRCRRETGDWSGPKPTSLEQGLINLKYLADNKDNSSFRAFNLAGAIELVESWEERLSNGSEEAEEIKR</sequence>
<evidence type="ECO:0000256" key="2">
    <source>
        <dbReference type="ARBA" id="ARBA00023163"/>
    </source>
</evidence>
<evidence type="ECO:0000256" key="1">
    <source>
        <dbReference type="ARBA" id="ARBA00023015"/>
    </source>
</evidence>
<keyword evidence="2" id="KW-0804">Transcription</keyword>
<proteinExistence type="predicted"/>
<evidence type="ECO:0000256" key="4">
    <source>
        <dbReference type="SAM" id="MobiDB-lite"/>
    </source>
</evidence>
<dbReference type="PANTHER" id="PTHR16088:SF3">
    <property type="entry name" value="GON-4-LIKE PROTEIN"/>
    <property type="match status" value="1"/>
</dbReference>
<keyword evidence="1" id="KW-0805">Transcription regulation</keyword>
<dbReference type="GO" id="GO:0005634">
    <property type="term" value="C:nucleus"/>
    <property type="evidence" value="ECO:0007669"/>
    <property type="project" value="TreeGrafter"/>
</dbReference>
<feature type="compositionally biased region" description="Basic and acidic residues" evidence="4">
    <location>
        <begin position="1"/>
        <end position="10"/>
    </location>
</feature>
<dbReference type="InterPro" id="IPR052435">
    <property type="entry name" value="YY1-Transcr_Regul"/>
</dbReference>
<protein>
    <submittedName>
        <fullName evidence="5">Uncharacterized protein</fullName>
    </submittedName>
</protein>
<dbReference type="EMBL" id="OE004155">
    <property type="protein sequence ID" value="CAD7460912.1"/>
    <property type="molecule type" value="Genomic_DNA"/>
</dbReference>
<dbReference type="GO" id="GO:0003712">
    <property type="term" value="F:transcription coregulator activity"/>
    <property type="evidence" value="ECO:0007669"/>
    <property type="project" value="TreeGrafter"/>
</dbReference>
<evidence type="ECO:0000313" key="5">
    <source>
        <dbReference type="EMBL" id="CAD7460912.1"/>
    </source>
</evidence>
<dbReference type="GO" id="GO:0006355">
    <property type="term" value="P:regulation of DNA-templated transcription"/>
    <property type="evidence" value="ECO:0007669"/>
    <property type="project" value="TreeGrafter"/>
</dbReference>
<name>A0A7R9IM15_9NEOP</name>
<organism evidence="5">
    <name type="scientific">Timema tahoe</name>
    <dbReference type="NCBI Taxonomy" id="61484"/>
    <lineage>
        <taxon>Eukaryota</taxon>
        <taxon>Metazoa</taxon>
        <taxon>Ecdysozoa</taxon>
        <taxon>Arthropoda</taxon>
        <taxon>Hexapoda</taxon>
        <taxon>Insecta</taxon>
        <taxon>Pterygota</taxon>
        <taxon>Neoptera</taxon>
        <taxon>Polyneoptera</taxon>
        <taxon>Phasmatodea</taxon>
        <taxon>Timematodea</taxon>
        <taxon>Timematoidea</taxon>
        <taxon>Timematidae</taxon>
        <taxon>Timema</taxon>
    </lineage>
</organism>
<feature type="compositionally biased region" description="Polar residues" evidence="4">
    <location>
        <begin position="39"/>
        <end position="49"/>
    </location>
</feature>
<feature type="region of interest" description="Disordered" evidence="4">
    <location>
        <begin position="1"/>
        <end position="50"/>
    </location>
</feature>
<keyword evidence="3" id="KW-0539">Nucleus</keyword>
<accession>A0A7R9IM15</accession>
<evidence type="ECO:0000256" key="3">
    <source>
        <dbReference type="ARBA" id="ARBA00023242"/>
    </source>
</evidence>
<dbReference type="PANTHER" id="PTHR16088">
    <property type="entry name" value="YY1 ASSOCIATED PROTEIN-RELATED"/>
    <property type="match status" value="1"/>
</dbReference>
<feature type="compositionally biased region" description="Polar residues" evidence="4">
    <location>
        <begin position="21"/>
        <end position="30"/>
    </location>
</feature>
<gene>
    <name evidence="5" type="ORF">TTEB3V08_LOCUS8829</name>
</gene>
<dbReference type="AlphaFoldDB" id="A0A7R9IM15"/>